<feature type="domain" description="Major facilitator superfamily (MFS) profile" evidence="8">
    <location>
        <begin position="16"/>
        <end position="461"/>
    </location>
</feature>
<evidence type="ECO:0000256" key="7">
    <source>
        <dbReference type="SAM" id="Phobius"/>
    </source>
</evidence>
<evidence type="ECO:0000313" key="10">
    <source>
        <dbReference type="Proteomes" id="UP000017670"/>
    </source>
</evidence>
<feature type="transmembrane region" description="Helical" evidence="7">
    <location>
        <begin position="140"/>
        <end position="162"/>
    </location>
</feature>
<dbReference type="InterPro" id="IPR011701">
    <property type="entry name" value="MFS"/>
</dbReference>
<evidence type="ECO:0000259" key="8">
    <source>
        <dbReference type="PROSITE" id="PS50850"/>
    </source>
</evidence>
<evidence type="ECO:0000256" key="5">
    <source>
        <dbReference type="ARBA" id="ARBA00022989"/>
    </source>
</evidence>
<evidence type="ECO:0000256" key="4">
    <source>
        <dbReference type="ARBA" id="ARBA00022692"/>
    </source>
</evidence>
<keyword evidence="4 7" id="KW-0812">Transmembrane</keyword>
<name>N9FN62_9GAMM</name>
<dbReference type="CDD" id="cd17503">
    <property type="entry name" value="MFS_LmrB_MDR_like"/>
    <property type="match status" value="1"/>
</dbReference>
<dbReference type="NCBIfam" id="NF007799">
    <property type="entry name" value="PRK10504.1"/>
    <property type="match status" value="1"/>
</dbReference>
<dbReference type="PATRIC" id="fig|1217648.3.peg.1972"/>
<proteinExistence type="predicted"/>
<feature type="transmembrane region" description="Helical" evidence="7">
    <location>
        <begin position="434"/>
        <end position="454"/>
    </location>
</feature>
<dbReference type="InterPro" id="IPR036259">
    <property type="entry name" value="MFS_trans_sf"/>
</dbReference>
<gene>
    <name evidence="9" type="ORF">F933_02022</name>
</gene>
<feature type="transmembrane region" description="Helical" evidence="7">
    <location>
        <begin position="335"/>
        <end position="353"/>
    </location>
</feature>
<dbReference type="NCBIfam" id="TIGR00711">
    <property type="entry name" value="efflux_EmrB"/>
    <property type="match status" value="1"/>
</dbReference>
<dbReference type="Proteomes" id="UP000017670">
    <property type="component" value="Unassembled WGS sequence"/>
</dbReference>
<dbReference type="SUPFAM" id="SSF103473">
    <property type="entry name" value="MFS general substrate transporter"/>
    <property type="match status" value="1"/>
</dbReference>
<keyword evidence="6 7" id="KW-0472">Membrane</keyword>
<feature type="transmembrane region" description="Helical" evidence="7">
    <location>
        <begin position="50"/>
        <end position="70"/>
    </location>
</feature>
<dbReference type="GO" id="GO:0005886">
    <property type="term" value="C:plasma membrane"/>
    <property type="evidence" value="ECO:0007669"/>
    <property type="project" value="UniProtKB-SubCell"/>
</dbReference>
<dbReference type="Gene3D" id="1.20.1720.10">
    <property type="entry name" value="Multidrug resistance protein D"/>
    <property type="match status" value="1"/>
</dbReference>
<evidence type="ECO:0000256" key="2">
    <source>
        <dbReference type="ARBA" id="ARBA00022448"/>
    </source>
</evidence>
<feature type="transmembrane region" description="Helical" evidence="7">
    <location>
        <begin position="232"/>
        <end position="251"/>
    </location>
</feature>
<evidence type="ECO:0000256" key="6">
    <source>
        <dbReference type="ARBA" id="ARBA00023136"/>
    </source>
</evidence>
<dbReference type="GeneID" id="29856995"/>
<feature type="transmembrane region" description="Helical" evidence="7">
    <location>
        <begin position="82"/>
        <end position="101"/>
    </location>
</feature>
<reference evidence="9 10" key="1">
    <citation type="submission" date="2013-02" db="EMBL/GenBank/DDBJ databases">
        <title>The Genome Sequence of Acinetobacter beijerinckii CIP 110307.</title>
        <authorList>
            <consortium name="The Broad Institute Genome Sequencing Platform"/>
            <consortium name="The Broad Institute Genome Sequencing Center for Infectious Disease"/>
            <person name="Cerqueira G."/>
            <person name="Feldgarden M."/>
            <person name="Courvalin P."/>
            <person name="Perichon B."/>
            <person name="Grillot-Courvalin C."/>
            <person name="Clermont D."/>
            <person name="Rocha E."/>
            <person name="Yoon E.-J."/>
            <person name="Nemec A."/>
            <person name="Walker B."/>
            <person name="Young S.K."/>
            <person name="Zeng Q."/>
            <person name="Gargeya S."/>
            <person name="Fitzgerald M."/>
            <person name="Haas B."/>
            <person name="Abouelleil A."/>
            <person name="Alvarado L."/>
            <person name="Arachchi H.M."/>
            <person name="Berlin A.M."/>
            <person name="Chapman S.B."/>
            <person name="Dewar J."/>
            <person name="Goldberg J."/>
            <person name="Griggs A."/>
            <person name="Gujja S."/>
            <person name="Hansen M."/>
            <person name="Howarth C."/>
            <person name="Imamovic A."/>
            <person name="Larimer J."/>
            <person name="McCowan C."/>
            <person name="Murphy C."/>
            <person name="Neiman D."/>
            <person name="Pearson M."/>
            <person name="Priest M."/>
            <person name="Roberts A."/>
            <person name="Saif S."/>
            <person name="Shea T."/>
            <person name="Sisk P."/>
            <person name="Sykes S."/>
            <person name="Wortman J."/>
            <person name="Nusbaum C."/>
            <person name="Birren B."/>
        </authorList>
    </citation>
    <scope>NUCLEOTIDE SEQUENCE [LARGE SCALE GENOMIC DNA]</scope>
    <source>
        <strain evidence="9 10">CIP 110307</strain>
    </source>
</reference>
<dbReference type="InterPro" id="IPR020846">
    <property type="entry name" value="MFS_dom"/>
</dbReference>
<feature type="transmembrane region" description="Helical" evidence="7">
    <location>
        <begin position="168"/>
        <end position="189"/>
    </location>
</feature>
<feature type="transmembrane region" description="Helical" evidence="7">
    <location>
        <begin position="263"/>
        <end position="282"/>
    </location>
</feature>
<dbReference type="PANTHER" id="PTHR42718">
    <property type="entry name" value="MAJOR FACILITATOR SUPERFAMILY MULTIDRUG TRANSPORTER MFSC"/>
    <property type="match status" value="1"/>
</dbReference>
<dbReference type="PROSITE" id="PS50850">
    <property type="entry name" value="MFS"/>
    <property type="match status" value="1"/>
</dbReference>
<feature type="transmembrane region" description="Helical" evidence="7">
    <location>
        <begin position="107"/>
        <end position="128"/>
    </location>
</feature>
<comment type="caution">
    <text evidence="9">The sequence shown here is derived from an EMBL/GenBank/DDBJ whole genome shotgun (WGS) entry which is preliminary data.</text>
</comment>
<dbReference type="InterPro" id="IPR004638">
    <property type="entry name" value="EmrB-like"/>
</dbReference>
<organism evidence="9 10">
    <name type="scientific">Acinetobacter beijerinckii CIP 110307</name>
    <dbReference type="NCBI Taxonomy" id="1217648"/>
    <lineage>
        <taxon>Bacteria</taxon>
        <taxon>Pseudomonadati</taxon>
        <taxon>Pseudomonadota</taxon>
        <taxon>Gammaproteobacteria</taxon>
        <taxon>Moraxellales</taxon>
        <taxon>Moraxellaceae</taxon>
        <taxon>Acinetobacter</taxon>
    </lineage>
</organism>
<sequence>MTTTTHQTVQPEYRLLVLLVSIGFFMQALDTTIVNTAIPAMAVQLNENPLQMHGVIVAYVLSVAACIPLSGWLADRFGIRNIYLSSMVIFSLASLGCGLSQNLEQLLFFRVIQGIGGALLMPVGRLALLKLIPRSQFLSAMSLMSLAGLIGPLMGPTLGGWLVEVTTWHWIFLINIPMGILGMIMTFKVMPNQKEPTVKTFDLSGFVLLMIAMVGLSLGIENIAASQYSGLVSIVLLIAGAIATIAYAYHAHTHQNALFHGRLFRYKIFSIGVLGNFFARLGSNAIPFILPLMLQVAFGFEPFITGLMMIPMVLGSLFSKPMIRPLIQRVGYRRFLLTNTILVGLCIASFSLMTVATPLWLKVLHLFIFGTLNSLQFVGMNTLTLKDLPQHDASSGNSFLSMIMMLSMSIGVALAGTLINLYGQHFSTASITTAFHATLITLGCINIITAAVFWQIPKETID</sequence>
<dbReference type="AlphaFoldDB" id="N9FN62"/>
<dbReference type="PRINTS" id="PR01036">
    <property type="entry name" value="TCRTETB"/>
</dbReference>
<keyword evidence="2" id="KW-0813">Transport</keyword>
<dbReference type="HOGENOM" id="CLU_000960_28_0_6"/>
<dbReference type="PANTHER" id="PTHR42718:SF46">
    <property type="entry name" value="BLR6921 PROTEIN"/>
    <property type="match status" value="1"/>
</dbReference>
<feature type="transmembrane region" description="Helical" evidence="7">
    <location>
        <begin position="359"/>
        <end position="378"/>
    </location>
</feature>
<feature type="transmembrane region" description="Helical" evidence="7">
    <location>
        <begin position="15"/>
        <end position="38"/>
    </location>
</feature>
<feature type="transmembrane region" description="Helical" evidence="7">
    <location>
        <begin position="201"/>
        <end position="220"/>
    </location>
</feature>
<keyword evidence="3" id="KW-1003">Cell membrane</keyword>
<dbReference type="EMBL" id="APQL01000006">
    <property type="protein sequence ID" value="ENW06294.1"/>
    <property type="molecule type" value="Genomic_DNA"/>
</dbReference>
<accession>N9FN62</accession>
<dbReference type="eggNOG" id="COG2814">
    <property type="taxonomic scope" value="Bacteria"/>
</dbReference>
<feature type="transmembrane region" description="Helical" evidence="7">
    <location>
        <begin position="288"/>
        <end position="314"/>
    </location>
</feature>
<comment type="subcellular location">
    <subcellularLocation>
        <location evidence="1">Cell membrane</location>
        <topology evidence="1">Multi-pass membrane protein</topology>
    </subcellularLocation>
</comment>
<dbReference type="RefSeq" id="WP_005060856.1">
    <property type="nucleotide sequence ID" value="NZ_KB849765.1"/>
</dbReference>
<feature type="transmembrane region" description="Helical" evidence="7">
    <location>
        <begin position="399"/>
        <end position="422"/>
    </location>
</feature>
<dbReference type="GO" id="GO:0022857">
    <property type="term" value="F:transmembrane transporter activity"/>
    <property type="evidence" value="ECO:0007669"/>
    <property type="project" value="InterPro"/>
</dbReference>
<keyword evidence="5 7" id="KW-1133">Transmembrane helix</keyword>
<protein>
    <recommendedName>
        <fullName evidence="8">Major facilitator superfamily (MFS) profile domain-containing protein</fullName>
    </recommendedName>
</protein>
<evidence type="ECO:0000256" key="3">
    <source>
        <dbReference type="ARBA" id="ARBA00022475"/>
    </source>
</evidence>
<dbReference type="STRING" id="262668.GCA_000931715_00898"/>
<evidence type="ECO:0000256" key="1">
    <source>
        <dbReference type="ARBA" id="ARBA00004651"/>
    </source>
</evidence>
<dbReference type="Pfam" id="PF07690">
    <property type="entry name" value="MFS_1"/>
    <property type="match status" value="2"/>
</dbReference>
<keyword evidence="10" id="KW-1185">Reference proteome</keyword>
<evidence type="ECO:0000313" key="9">
    <source>
        <dbReference type="EMBL" id="ENW06294.1"/>
    </source>
</evidence>
<dbReference type="Gene3D" id="1.20.1250.20">
    <property type="entry name" value="MFS general substrate transporter like domains"/>
    <property type="match status" value="1"/>
</dbReference>